<dbReference type="OrthoDB" id="9815894at2"/>
<dbReference type="RefSeq" id="WP_015046558.1">
    <property type="nucleotide sequence ID" value="NC_018868.3"/>
</dbReference>
<dbReference type="GO" id="GO:0008476">
    <property type="term" value="F:protein-tyrosine sulfotransferase activity"/>
    <property type="evidence" value="ECO:0007669"/>
    <property type="project" value="InterPro"/>
</dbReference>
<dbReference type="SUPFAM" id="SSF52540">
    <property type="entry name" value="P-loop containing nucleoside triphosphate hydrolases"/>
    <property type="match status" value="1"/>
</dbReference>
<evidence type="ECO:0000313" key="3">
    <source>
        <dbReference type="Proteomes" id="UP000000466"/>
    </source>
</evidence>
<dbReference type="PANTHER" id="PTHR12788:SF10">
    <property type="entry name" value="PROTEIN-TYROSINE SULFOTRANSFERASE"/>
    <property type="match status" value="1"/>
</dbReference>
<keyword evidence="3" id="KW-1185">Reference proteome</keyword>
<dbReference type="Gene3D" id="3.40.50.300">
    <property type="entry name" value="P-loop containing nucleotide triphosphate hydrolases"/>
    <property type="match status" value="1"/>
</dbReference>
<dbReference type="InterPro" id="IPR027417">
    <property type="entry name" value="P-loop_NTPase"/>
</dbReference>
<dbReference type="SUPFAM" id="SSF48452">
    <property type="entry name" value="TPR-like"/>
    <property type="match status" value="1"/>
</dbReference>
<proteinExistence type="predicted"/>
<dbReference type="AlphaFoldDB" id="K4KJI8"/>
<reference evidence="2 3" key="1">
    <citation type="journal article" date="2013" name="Genome Announc.">
        <title>Complete genome sequence of Simiduia agarivorans SA1(T), a marine bacterium able to degrade a variety of polysaccharides.</title>
        <authorList>
            <person name="Lin S.Y."/>
            <person name="Shieh W.Y."/>
            <person name="Chen J.S."/>
            <person name="Tang S.L."/>
        </authorList>
    </citation>
    <scope>NUCLEOTIDE SEQUENCE [LARGE SCALE GENOMIC DNA]</scope>
    <source>
        <strain evidence="3">DSM 21679 / JCM 13881 / BCRC 17597 / SA1</strain>
    </source>
</reference>
<dbReference type="KEGG" id="saga:M5M_05940"/>
<gene>
    <name evidence="2" type="ordered locus">M5M_05940</name>
</gene>
<dbReference type="InterPro" id="IPR011990">
    <property type="entry name" value="TPR-like_helical_dom_sf"/>
</dbReference>
<dbReference type="PANTHER" id="PTHR12788">
    <property type="entry name" value="PROTEIN-TYROSINE SULFOTRANSFERASE 2"/>
    <property type="match status" value="1"/>
</dbReference>
<dbReference type="Gene3D" id="1.25.40.10">
    <property type="entry name" value="Tetratricopeptide repeat domain"/>
    <property type="match status" value="1"/>
</dbReference>
<dbReference type="HOGENOM" id="CLU_017034_1_0_6"/>
<dbReference type="InterPro" id="IPR026634">
    <property type="entry name" value="TPST-like"/>
</dbReference>
<dbReference type="STRING" id="1117647.M5M_05940"/>
<name>K4KJI8_SIMAS</name>
<dbReference type="Proteomes" id="UP000000466">
    <property type="component" value="Chromosome"/>
</dbReference>
<evidence type="ECO:0000313" key="2">
    <source>
        <dbReference type="EMBL" id="AFU98385.1"/>
    </source>
</evidence>
<accession>K4KJI8</accession>
<keyword evidence="1" id="KW-0808">Transferase</keyword>
<protein>
    <submittedName>
        <fullName evidence="2">Uncharacterized protein</fullName>
    </submittedName>
</protein>
<sequence>MKIQSSPDLQSLAAAASQPDRQALSQWFSHPPSLSAQAWADVSQLCHLHQWPEFALAASERALALAPDAPGLMSNHGFILRHCGQLDEAARWLDKSLALNPAQGEAQLVRAELASDTPDTRLNALTEIITRQSVPEEDTVALCYAAARYAEQLGHWDDMMQWLDRGAARKRAGFQYQVTRDETLLRCLAEAELPALPVDPAQAETARPLFIVGLPRTGTSLLESHLASHPNIVGAGELPHFNRALIQQFQSQFGKPPATPAEFVGKVFSLDLTAVGQRYLEASRRWSGARWFIDKLPINSLNLPLILAALPQAKVIHLDRDPRAMGFALYRQLFGRVYPFSYRQDELGRYVNAYRQLMAHWQPKLPQVQWLQYESAVRDWPALTRTLFDWLELTPVSTRAQGFSATASASQIRDGVHCHRIERWRQVEPHFQPYLALLGK</sequence>
<dbReference type="Pfam" id="PF13469">
    <property type="entry name" value="Sulfotransfer_3"/>
    <property type="match status" value="1"/>
</dbReference>
<dbReference type="eggNOG" id="COG0457">
    <property type="taxonomic scope" value="Bacteria"/>
</dbReference>
<organism evidence="2 3">
    <name type="scientific">Simiduia agarivorans (strain DSM 21679 / JCM 13881 / BCRC 17597 / SA1)</name>
    <dbReference type="NCBI Taxonomy" id="1117647"/>
    <lineage>
        <taxon>Bacteria</taxon>
        <taxon>Pseudomonadati</taxon>
        <taxon>Pseudomonadota</taxon>
        <taxon>Gammaproteobacteria</taxon>
        <taxon>Cellvibrionales</taxon>
        <taxon>Cellvibrionaceae</taxon>
        <taxon>Simiduia</taxon>
    </lineage>
</organism>
<dbReference type="EMBL" id="CP003746">
    <property type="protein sequence ID" value="AFU98385.1"/>
    <property type="molecule type" value="Genomic_DNA"/>
</dbReference>
<evidence type="ECO:0000256" key="1">
    <source>
        <dbReference type="ARBA" id="ARBA00022679"/>
    </source>
</evidence>